<sequence length="192" mass="22630">MFEPQQHIDSSKFIALLQKDGGKAFELLFKLYYDKLLHLAKYYTNNAEDAEEIVQDVFLKLWERRKKITELNNSYLFTMTKNACLDYLKHQSVVQKKSKELYDSQLADPLRFIQNETASYVLEKELDQKIQESIAALPTKQREVFIKSRMDGKKNMEIAQELKISKRTVDTHITLALKAMRLQLKEFLMVML</sequence>
<dbReference type="InterPro" id="IPR013325">
    <property type="entry name" value="RNA_pol_sigma_r2"/>
</dbReference>
<keyword evidence="4" id="KW-0804">Transcription</keyword>
<dbReference type="RefSeq" id="WP_112786339.1">
    <property type="nucleotide sequence ID" value="NZ_CP030041.1"/>
</dbReference>
<dbReference type="InterPro" id="IPR014327">
    <property type="entry name" value="RNA_pol_sigma70_bacteroid"/>
</dbReference>
<comment type="similarity">
    <text evidence="1">Belongs to the sigma-70 factor family. ECF subfamily.</text>
</comment>
<dbReference type="OrthoDB" id="679904at2"/>
<dbReference type="InterPro" id="IPR013324">
    <property type="entry name" value="RNA_pol_sigma_r3/r4-like"/>
</dbReference>
<dbReference type="GO" id="GO:0003677">
    <property type="term" value="F:DNA binding"/>
    <property type="evidence" value="ECO:0007669"/>
    <property type="project" value="InterPro"/>
</dbReference>
<dbReference type="InterPro" id="IPR014284">
    <property type="entry name" value="RNA_pol_sigma-70_dom"/>
</dbReference>
<evidence type="ECO:0000256" key="1">
    <source>
        <dbReference type="ARBA" id="ARBA00010641"/>
    </source>
</evidence>
<dbReference type="SUPFAM" id="SSF88946">
    <property type="entry name" value="Sigma2 domain of RNA polymerase sigma factors"/>
    <property type="match status" value="1"/>
</dbReference>
<protein>
    <submittedName>
        <fullName evidence="7">RNA polymerase sigma-70 factor</fullName>
    </submittedName>
</protein>
<accession>A0A2Z4IQ55</accession>
<keyword evidence="3" id="KW-0731">Sigma factor</keyword>
<dbReference type="PANTHER" id="PTHR43133">
    <property type="entry name" value="RNA POLYMERASE ECF-TYPE SIGMA FACTO"/>
    <property type="match status" value="1"/>
</dbReference>
<dbReference type="KEGG" id="est:DN752_24170"/>
<evidence type="ECO:0000313" key="8">
    <source>
        <dbReference type="Proteomes" id="UP000248688"/>
    </source>
</evidence>
<keyword evidence="2" id="KW-0805">Transcription regulation</keyword>
<dbReference type="InterPro" id="IPR036388">
    <property type="entry name" value="WH-like_DNA-bd_sf"/>
</dbReference>
<dbReference type="InterPro" id="IPR013249">
    <property type="entry name" value="RNA_pol_sigma70_r4_t2"/>
</dbReference>
<dbReference type="Pfam" id="PF04542">
    <property type="entry name" value="Sigma70_r2"/>
    <property type="match status" value="1"/>
</dbReference>
<feature type="domain" description="RNA polymerase sigma-70 region 2" evidence="5">
    <location>
        <begin position="28"/>
        <end position="92"/>
    </location>
</feature>
<dbReference type="SUPFAM" id="SSF88659">
    <property type="entry name" value="Sigma3 and sigma4 domains of RNA polymerase sigma factors"/>
    <property type="match status" value="1"/>
</dbReference>
<evidence type="ECO:0000259" key="6">
    <source>
        <dbReference type="Pfam" id="PF08281"/>
    </source>
</evidence>
<name>A0A2Z4IQ55_9BACT</name>
<dbReference type="InterPro" id="IPR039425">
    <property type="entry name" value="RNA_pol_sigma-70-like"/>
</dbReference>
<dbReference type="Gene3D" id="1.10.1740.10">
    <property type="match status" value="1"/>
</dbReference>
<dbReference type="AlphaFoldDB" id="A0A2Z4IQ55"/>
<proteinExistence type="inferred from homology"/>
<dbReference type="Pfam" id="PF08281">
    <property type="entry name" value="Sigma70_r4_2"/>
    <property type="match status" value="1"/>
</dbReference>
<keyword evidence="8" id="KW-1185">Reference proteome</keyword>
<dbReference type="EMBL" id="CP030041">
    <property type="protein sequence ID" value="AWW32967.1"/>
    <property type="molecule type" value="Genomic_DNA"/>
</dbReference>
<evidence type="ECO:0000256" key="2">
    <source>
        <dbReference type="ARBA" id="ARBA00023015"/>
    </source>
</evidence>
<dbReference type="PANTHER" id="PTHR43133:SF46">
    <property type="entry name" value="RNA POLYMERASE SIGMA-70 FACTOR ECF SUBFAMILY"/>
    <property type="match status" value="1"/>
</dbReference>
<dbReference type="Gene3D" id="1.10.10.10">
    <property type="entry name" value="Winged helix-like DNA-binding domain superfamily/Winged helix DNA-binding domain"/>
    <property type="match status" value="1"/>
</dbReference>
<dbReference type="GO" id="GO:0006352">
    <property type="term" value="P:DNA-templated transcription initiation"/>
    <property type="evidence" value="ECO:0007669"/>
    <property type="project" value="InterPro"/>
</dbReference>
<dbReference type="Proteomes" id="UP000248688">
    <property type="component" value="Chromosome"/>
</dbReference>
<gene>
    <name evidence="7" type="ORF">DN752_24170</name>
</gene>
<evidence type="ECO:0000256" key="3">
    <source>
        <dbReference type="ARBA" id="ARBA00023082"/>
    </source>
</evidence>
<evidence type="ECO:0000259" key="5">
    <source>
        <dbReference type="Pfam" id="PF04542"/>
    </source>
</evidence>
<dbReference type="GO" id="GO:0016987">
    <property type="term" value="F:sigma factor activity"/>
    <property type="evidence" value="ECO:0007669"/>
    <property type="project" value="UniProtKB-KW"/>
</dbReference>
<organism evidence="7 8">
    <name type="scientific">Echinicola strongylocentroti</name>
    <dbReference type="NCBI Taxonomy" id="1795355"/>
    <lineage>
        <taxon>Bacteria</taxon>
        <taxon>Pseudomonadati</taxon>
        <taxon>Bacteroidota</taxon>
        <taxon>Cytophagia</taxon>
        <taxon>Cytophagales</taxon>
        <taxon>Cyclobacteriaceae</taxon>
        <taxon>Echinicola</taxon>
    </lineage>
</organism>
<feature type="domain" description="RNA polymerase sigma factor 70 region 4 type 2" evidence="6">
    <location>
        <begin position="128"/>
        <end position="180"/>
    </location>
</feature>
<evidence type="ECO:0000313" key="7">
    <source>
        <dbReference type="EMBL" id="AWW32967.1"/>
    </source>
</evidence>
<evidence type="ECO:0000256" key="4">
    <source>
        <dbReference type="ARBA" id="ARBA00023163"/>
    </source>
</evidence>
<dbReference type="NCBIfam" id="TIGR02985">
    <property type="entry name" value="Sig70_bacteroi1"/>
    <property type="match status" value="1"/>
</dbReference>
<dbReference type="InterPro" id="IPR007627">
    <property type="entry name" value="RNA_pol_sigma70_r2"/>
</dbReference>
<reference evidence="7 8" key="1">
    <citation type="submission" date="2018-06" db="EMBL/GenBank/DDBJ databases">
        <title>Echinicola strongylocentroti sp. nov., isolated from a sea urchin Strongylocentrotus intermedius.</title>
        <authorList>
            <person name="Bae S.S."/>
        </authorList>
    </citation>
    <scope>NUCLEOTIDE SEQUENCE [LARGE SCALE GENOMIC DNA]</scope>
    <source>
        <strain evidence="7 8">MEBiC08714</strain>
    </source>
</reference>
<dbReference type="NCBIfam" id="TIGR02937">
    <property type="entry name" value="sigma70-ECF"/>
    <property type="match status" value="1"/>
</dbReference>